<keyword evidence="3" id="KW-1185">Reference proteome</keyword>
<name>A0A8J2JX78_9HEXA</name>
<dbReference type="OrthoDB" id="8194903at2759"/>
<comment type="caution">
    <text evidence="2">The sequence shown here is derived from an EMBL/GenBank/DDBJ whole genome shotgun (WGS) entry which is preliminary data.</text>
</comment>
<evidence type="ECO:0008006" key="4">
    <source>
        <dbReference type="Google" id="ProtNLM"/>
    </source>
</evidence>
<protein>
    <recommendedName>
        <fullName evidence="4">Transposase</fullName>
    </recommendedName>
</protein>
<organism evidence="2 3">
    <name type="scientific">Allacma fusca</name>
    <dbReference type="NCBI Taxonomy" id="39272"/>
    <lineage>
        <taxon>Eukaryota</taxon>
        <taxon>Metazoa</taxon>
        <taxon>Ecdysozoa</taxon>
        <taxon>Arthropoda</taxon>
        <taxon>Hexapoda</taxon>
        <taxon>Collembola</taxon>
        <taxon>Symphypleona</taxon>
        <taxon>Sminthuridae</taxon>
        <taxon>Allacma</taxon>
    </lineage>
</organism>
<evidence type="ECO:0000313" key="2">
    <source>
        <dbReference type="EMBL" id="CAG7728247.1"/>
    </source>
</evidence>
<dbReference type="EMBL" id="CAJVCH010160662">
    <property type="protein sequence ID" value="CAG7728247.1"/>
    <property type="molecule type" value="Genomic_DNA"/>
</dbReference>
<proteinExistence type="predicted"/>
<evidence type="ECO:0000313" key="3">
    <source>
        <dbReference type="Proteomes" id="UP000708208"/>
    </source>
</evidence>
<evidence type="ECO:0000256" key="1">
    <source>
        <dbReference type="SAM" id="MobiDB-lite"/>
    </source>
</evidence>
<gene>
    <name evidence="2" type="ORF">AFUS01_LOCUS17041</name>
</gene>
<feature type="region of interest" description="Disordered" evidence="1">
    <location>
        <begin position="1"/>
        <end position="21"/>
    </location>
</feature>
<reference evidence="2" key="1">
    <citation type="submission" date="2021-06" db="EMBL/GenBank/DDBJ databases">
        <authorList>
            <person name="Hodson N. C."/>
            <person name="Mongue J. A."/>
            <person name="Jaron S. K."/>
        </authorList>
    </citation>
    <scope>NUCLEOTIDE SEQUENCE</scope>
</reference>
<dbReference type="PANTHER" id="PTHR46579">
    <property type="entry name" value="F5/8 TYPE C DOMAIN-CONTAINING PROTEIN-RELATED"/>
    <property type="match status" value="1"/>
</dbReference>
<accession>A0A8J2JX78</accession>
<dbReference type="Proteomes" id="UP000708208">
    <property type="component" value="Unassembled WGS sequence"/>
</dbReference>
<dbReference type="PANTHER" id="PTHR46579:SF1">
    <property type="entry name" value="F5_8 TYPE C DOMAIN-CONTAINING PROTEIN"/>
    <property type="match status" value="1"/>
</dbReference>
<sequence>MGRYKVYTSSPKPLKHIPRRTKQRLLQKSLRPHGSQIPKDVSLTNTAIPVPITEENYPEMFPPELPTSTDDNENDNDDRSSVNSEKEENFTDASKAGKLYPEARISESESAMLILAIRQKAMEDILELIEFHTPVSIQLPKTKYKIKKCLASRKNSTERHYYCQNCLCYLGISPASHVCDQCNPTETMASSKPNENYLLLFNFEEAIVDVLERNTKWINFNNPQADSAFTEITDGESYKQIVKATTDFTCSLNTDGMSPFKSSLHQIWPLLISINEIPYKIRRQNCILIALWFGESKPKMCSFLNPVVKLFNKLSRSGLKWNFHGETLTSKILFPILVCDSPARSLVLGMTQHNGMYSCPFCLHPGETFWASENSHKTIMPHLRHGAEIRTKESFLSTLRELRNMLNSSNAKSHLGIQEASQLLLVNSFDICEGPVYDYMHTSLLGVVRYFTTAWFDSRNNSDPFYIGTHVNAMDNIVNFVTVPTAFSRPLRKISQMSYWKASEWKLWIVVGPLLLKNILPEQYR</sequence>
<feature type="non-terminal residue" evidence="2">
    <location>
        <position position="525"/>
    </location>
</feature>
<dbReference type="AlphaFoldDB" id="A0A8J2JX78"/>
<feature type="region of interest" description="Disordered" evidence="1">
    <location>
        <begin position="54"/>
        <end position="95"/>
    </location>
</feature>
<feature type="compositionally biased region" description="Basic and acidic residues" evidence="1">
    <location>
        <begin position="77"/>
        <end position="89"/>
    </location>
</feature>